<dbReference type="PANTHER" id="PTHR37984">
    <property type="entry name" value="PROTEIN CBG26694"/>
    <property type="match status" value="1"/>
</dbReference>
<dbReference type="InterPro" id="IPR041588">
    <property type="entry name" value="Integrase_H2C2"/>
</dbReference>
<feature type="compositionally biased region" description="Basic and acidic residues" evidence="1">
    <location>
        <begin position="879"/>
        <end position="892"/>
    </location>
</feature>
<feature type="region of interest" description="Disordered" evidence="1">
    <location>
        <begin position="1"/>
        <end position="41"/>
    </location>
</feature>
<dbReference type="InterPro" id="IPR012337">
    <property type="entry name" value="RNaseH-like_sf"/>
</dbReference>
<keyword evidence="3" id="KW-0695">RNA-directed DNA polymerase</keyword>
<evidence type="ECO:0000256" key="1">
    <source>
        <dbReference type="SAM" id="MobiDB-lite"/>
    </source>
</evidence>
<organism evidence="3">
    <name type="scientific">Tanacetum cinerariifolium</name>
    <name type="common">Dalmatian daisy</name>
    <name type="synonym">Chrysanthemum cinerariifolium</name>
    <dbReference type="NCBI Taxonomy" id="118510"/>
    <lineage>
        <taxon>Eukaryota</taxon>
        <taxon>Viridiplantae</taxon>
        <taxon>Streptophyta</taxon>
        <taxon>Embryophyta</taxon>
        <taxon>Tracheophyta</taxon>
        <taxon>Spermatophyta</taxon>
        <taxon>Magnoliopsida</taxon>
        <taxon>eudicotyledons</taxon>
        <taxon>Gunneridae</taxon>
        <taxon>Pentapetalae</taxon>
        <taxon>asterids</taxon>
        <taxon>campanulids</taxon>
        <taxon>Asterales</taxon>
        <taxon>Asteraceae</taxon>
        <taxon>Asteroideae</taxon>
        <taxon>Anthemideae</taxon>
        <taxon>Anthemidinae</taxon>
        <taxon>Tanacetum</taxon>
    </lineage>
</organism>
<keyword evidence="3" id="KW-0808">Transferase</keyword>
<dbReference type="SUPFAM" id="SSF56672">
    <property type="entry name" value="DNA/RNA polymerases"/>
    <property type="match status" value="1"/>
</dbReference>
<feature type="compositionally biased region" description="Low complexity" evidence="1">
    <location>
        <begin position="1"/>
        <end position="11"/>
    </location>
</feature>
<reference evidence="3" key="1">
    <citation type="journal article" date="2019" name="Sci. Rep.">
        <title>Draft genome of Tanacetum cinerariifolium, the natural source of mosquito coil.</title>
        <authorList>
            <person name="Yamashiro T."/>
            <person name="Shiraishi A."/>
            <person name="Satake H."/>
            <person name="Nakayama K."/>
        </authorList>
    </citation>
    <scope>NUCLEOTIDE SEQUENCE</scope>
</reference>
<comment type="caution">
    <text evidence="3">The sequence shown here is derived from an EMBL/GenBank/DDBJ whole genome shotgun (WGS) entry which is preliminary data.</text>
</comment>
<evidence type="ECO:0000259" key="2">
    <source>
        <dbReference type="Pfam" id="PF17921"/>
    </source>
</evidence>
<dbReference type="PANTHER" id="PTHR37984:SF5">
    <property type="entry name" value="PROTEIN NYNRIN-LIKE"/>
    <property type="match status" value="1"/>
</dbReference>
<feature type="region of interest" description="Disordered" evidence="1">
    <location>
        <begin position="1074"/>
        <end position="1112"/>
    </location>
</feature>
<feature type="domain" description="Integrase zinc-binding" evidence="2">
    <location>
        <begin position="349"/>
        <end position="400"/>
    </location>
</feature>
<dbReference type="Gene3D" id="1.10.340.70">
    <property type="match status" value="1"/>
</dbReference>
<dbReference type="InterPro" id="IPR050951">
    <property type="entry name" value="Retrovirus_Pol_polyprotein"/>
</dbReference>
<dbReference type="GO" id="GO:0003964">
    <property type="term" value="F:RNA-directed DNA polymerase activity"/>
    <property type="evidence" value="ECO:0007669"/>
    <property type="project" value="UniProtKB-KW"/>
</dbReference>
<dbReference type="EMBL" id="BKCJ010005281">
    <property type="protein sequence ID" value="GEU65865.1"/>
    <property type="molecule type" value="Genomic_DNA"/>
</dbReference>
<protein>
    <submittedName>
        <fullName evidence="3">Putative reverse transcriptase domain-containing protein</fullName>
    </submittedName>
</protein>
<proteinExistence type="predicted"/>
<feature type="compositionally biased region" description="Polar residues" evidence="1">
    <location>
        <begin position="19"/>
        <end position="41"/>
    </location>
</feature>
<feature type="region of interest" description="Disordered" evidence="1">
    <location>
        <begin position="1192"/>
        <end position="1211"/>
    </location>
</feature>
<sequence length="1492" mass="169117">MSSPGAPSAGPSTPPSYFSGPSTPLSYSSGPSTPPNYSSGSSRNAECSNCKHLRGKISVLKAPMNMHMHSKQHIVNLAALLREVLNEMEKLDLEFSYVENDTKWFSNVLIAANNCFLVFGHYLILYGLCVFIVGSERYAYLMLCGYLDRRGMPTSCCVVIWIEDVRLPHAVWLFGSERYAYLMLYGYLDRRGKPTPYYVVYSGWSYSISEDLKEEPIVEEPLEEAKDEGHVVNSYGIHVDPSKIETVKNWKVPKTPSKIRSFLGFTGKANVVADVLSRKERVKPRRARAMCMTIQSGVKDKILEAQMEASKVENALAEMLQGLDQQMEKREDGSLYFLDRIWVPLTGNVRTVIIDEAHATRYFVHPGEDKMYHDLRDMYWWSGMKKDIAIYASKCLTCSKKALGTRLDMSMAYHPQTDGQSERTIQTLKDMLSVCVIDFGDQEKAKAARDRQKSYADNRRKPLEFSVGNQVLLKVDANLQVPLDDIKVDKTPRFVEEPIKIMDRGVKKLKRLKIQLSRSVGTRSADRNILGTQSLLEREDKVEKGVVELYFVTTDYQLADIFTKALPRERFKFLLPRLDTMADMNIPTNDVPANQVPAIAPHTRTDDQILPHRKWVPVDKSNYVLDVLSSQRNPIFKLDEQWFNLHKDILRDALQITPINDNNSFVAPPTSDAVIEYVSTLGYPCMLRNVSAMFVNDLYQPWRAILSMINMYLMGKSVGHDRPRHHVLQILWGIIHHPNIDYAERIWEEFVQLIQSFFTDKKRLTTPSQGKKKTIHLLIPSIKFTKLINHHLKTKHNTHTRTGSPLHYSHEDNVLGNLKFVGKDGREVFGMPIPDALLTDAIIRAPYYDGYLSYVVEYQRYLDGEHGMADEEAGSESPKATKDTKPVGDKTPKPTFSQPPKPKPASTKPLKAVLKKKQKLVKETLDEPSPAKRSKGGLVGKRLKPKSPLKLVDEFANEGVPITEPRIDDEKADFQRGIELSLKYPKARNQGLAHTVVSASPSLCNPEINQLAIKLGDEYGFVIRRSSVSLTFDSVRIVLQYKYCTCDQPEDEGITMTNSEMESDEIVTHVNKEKDASNRELTKINVGVQDEGQAGSNPGKQDEGQAGSIPSNAAEFQPFTNQFFMEKPQKEEPEKTNAESEVQSMVTILIHQDTSLVPPMTIPVIDLTTLQSESPTAHAPLPTSTATTTTITTTITLPPPPSQPQQSTTDLTLLQRIVLDEARRKKRKKRDLPRTPFGSPPLQPPPPPPPAGASDALAGIAATQETSSTDYLMNDDSIPDEQVYLFDDDDTENDHLPKADMRKDWWKLLPKEERPATPEPAWTIPSSNVSDMEECYKMLTHQINWVNPEGDQVRIDVSRPQPLDGPPGHVTIQTQFFFNKDLDHLRYGNKGSRPALLISKMKVSHYPDSGLELLVPEQMWIDEVCTYDISAAYGISHWWFNRQKFYIDKHDSPSHRREVRKHMRILSVVKFKAFSRYGYDYLSEIVLRRADF</sequence>
<name>A0A6L2M0E7_TANCI</name>
<dbReference type="Pfam" id="PF17921">
    <property type="entry name" value="Integrase_H2C2"/>
    <property type="match status" value="1"/>
</dbReference>
<evidence type="ECO:0000313" key="3">
    <source>
        <dbReference type="EMBL" id="GEU65865.1"/>
    </source>
</evidence>
<gene>
    <name evidence="3" type="ORF">Tci_037843</name>
</gene>
<accession>A0A6L2M0E7</accession>
<dbReference type="SUPFAM" id="SSF53098">
    <property type="entry name" value="Ribonuclease H-like"/>
    <property type="match status" value="1"/>
</dbReference>
<feature type="compositionally biased region" description="Pro residues" evidence="1">
    <location>
        <begin position="1238"/>
        <end position="1251"/>
    </location>
</feature>
<feature type="region of interest" description="Disordered" evidence="1">
    <location>
        <begin position="1222"/>
        <end position="1255"/>
    </location>
</feature>
<keyword evidence="3" id="KW-0548">Nucleotidyltransferase</keyword>
<feature type="region of interest" description="Disordered" evidence="1">
    <location>
        <begin position="868"/>
        <end position="943"/>
    </location>
</feature>
<dbReference type="InterPro" id="IPR043502">
    <property type="entry name" value="DNA/RNA_pol_sf"/>
</dbReference>